<dbReference type="Proteomes" id="UP000075604">
    <property type="component" value="Unassembled WGS sequence"/>
</dbReference>
<proteinExistence type="predicted"/>
<keyword evidence="2" id="KW-1003">Cell membrane</keyword>
<evidence type="ECO:0000256" key="1">
    <source>
        <dbReference type="ARBA" id="ARBA00004651"/>
    </source>
</evidence>
<evidence type="ECO:0000313" key="8">
    <source>
        <dbReference type="EMBL" id="KYF58896.1"/>
    </source>
</evidence>
<comment type="subcellular location">
    <subcellularLocation>
        <location evidence="1">Cell membrane</location>
        <topology evidence="1">Multi-pass membrane protein</topology>
    </subcellularLocation>
</comment>
<dbReference type="InterPro" id="IPR017039">
    <property type="entry name" value="Virul_fac_BrkB"/>
</dbReference>
<feature type="transmembrane region" description="Helical" evidence="7">
    <location>
        <begin position="239"/>
        <end position="261"/>
    </location>
</feature>
<evidence type="ECO:0000313" key="9">
    <source>
        <dbReference type="Proteomes" id="UP000075604"/>
    </source>
</evidence>
<feature type="transmembrane region" description="Helical" evidence="7">
    <location>
        <begin position="94"/>
        <end position="115"/>
    </location>
</feature>
<sequence>MYLPGKEIPWKDFLNDIKQEWVKDKVDTVAAALTFFGVLSIFPFLLFAVALAGLVIDPAESARLMREFYQMAPPAVANILGERLQALTEGQSPALLTVGALGAVWAASGGVIALMDALNAAYGVEDSRSFLKRRGIALLVTLGGAVLLTVASALAVATPAVTEHLGPLATPILWLRVPVSAFIVMAVLAALYYVLPDVEQKFKFITPGSVVAVVIWAIASLGFSFYVSRFGSYEVSYGALGGVIILLLWMWISSMAVLLGAEINAIIEHRSPDGKRTGAKDCADTGADVPKTAKEEGPESALPASAGRPPRERSAGGDIALPHPARSNRSELHGGRA</sequence>
<feature type="transmembrane region" description="Helical" evidence="7">
    <location>
        <begin position="173"/>
        <end position="195"/>
    </location>
</feature>
<feature type="transmembrane region" description="Helical" evidence="7">
    <location>
        <begin position="28"/>
        <end position="56"/>
    </location>
</feature>
<evidence type="ECO:0000256" key="7">
    <source>
        <dbReference type="SAM" id="Phobius"/>
    </source>
</evidence>
<name>A0A150PTV1_SORCE</name>
<dbReference type="PANTHER" id="PTHR30213">
    <property type="entry name" value="INNER MEMBRANE PROTEIN YHJD"/>
    <property type="match status" value="1"/>
</dbReference>
<feature type="compositionally biased region" description="Basic and acidic residues" evidence="6">
    <location>
        <begin position="328"/>
        <end position="337"/>
    </location>
</feature>
<evidence type="ECO:0000256" key="6">
    <source>
        <dbReference type="SAM" id="MobiDB-lite"/>
    </source>
</evidence>
<organism evidence="8 9">
    <name type="scientific">Sorangium cellulosum</name>
    <name type="common">Polyangium cellulosum</name>
    <dbReference type="NCBI Taxonomy" id="56"/>
    <lineage>
        <taxon>Bacteria</taxon>
        <taxon>Pseudomonadati</taxon>
        <taxon>Myxococcota</taxon>
        <taxon>Polyangia</taxon>
        <taxon>Polyangiales</taxon>
        <taxon>Polyangiaceae</taxon>
        <taxon>Sorangium</taxon>
    </lineage>
</organism>
<evidence type="ECO:0000256" key="5">
    <source>
        <dbReference type="ARBA" id="ARBA00023136"/>
    </source>
</evidence>
<dbReference type="EMBL" id="JELX01001465">
    <property type="protein sequence ID" value="KYF58896.1"/>
    <property type="molecule type" value="Genomic_DNA"/>
</dbReference>
<feature type="transmembrane region" description="Helical" evidence="7">
    <location>
        <begin position="136"/>
        <end position="161"/>
    </location>
</feature>
<dbReference type="AlphaFoldDB" id="A0A150PTV1"/>
<feature type="region of interest" description="Disordered" evidence="6">
    <location>
        <begin position="273"/>
        <end position="337"/>
    </location>
</feature>
<keyword evidence="4 7" id="KW-1133">Transmembrane helix</keyword>
<reference evidence="8 9" key="1">
    <citation type="submission" date="2014-02" db="EMBL/GenBank/DDBJ databases">
        <title>The small core and large imbalanced accessory genome model reveals a collaborative survival strategy of Sorangium cellulosum strains in nature.</title>
        <authorList>
            <person name="Han K."/>
            <person name="Peng R."/>
            <person name="Blom J."/>
            <person name="Li Y.-Z."/>
        </authorList>
    </citation>
    <scope>NUCLEOTIDE SEQUENCE [LARGE SCALE GENOMIC DNA]</scope>
    <source>
        <strain evidence="8 9">So0157-18</strain>
    </source>
</reference>
<keyword evidence="3 7" id="KW-0812">Transmembrane</keyword>
<evidence type="ECO:0000256" key="4">
    <source>
        <dbReference type="ARBA" id="ARBA00022989"/>
    </source>
</evidence>
<dbReference type="PANTHER" id="PTHR30213:SF0">
    <property type="entry name" value="UPF0761 MEMBRANE PROTEIN YIHY"/>
    <property type="match status" value="1"/>
</dbReference>
<dbReference type="Pfam" id="PF03631">
    <property type="entry name" value="Virul_fac_BrkB"/>
    <property type="match status" value="1"/>
</dbReference>
<evidence type="ECO:0000256" key="3">
    <source>
        <dbReference type="ARBA" id="ARBA00022692"/>
    </source>
</evidence>
<keyword evidence="5 7" id="KW-0472">Membrane</keyword>
<feature type="compositionally biased region" description="Basic and acidic residues" evidence="6">
    <location>
        <begin position="273"/>
        <end position="283"/>
    </location>
</feature>
<dbReference type="NCBIfam" id="TIGR00765">
    <property type="entry name" value="yihY_not_rbn"/>
    <property type="match status" value="1"/>
</dbReference>
<accession>A0A150PTV1</accession>
<comment type="caution">
    <text evidence="8">The sequence shown here is derived from an EMBL/GenBank/DDBJ whole genome shotgun (WGS) entry which is preliminary data.</text>
</comment>
<dbReference type="GO" id="GO:0005886">
    <property type="term" value="C:plasma membrane"/>
    <property type="evidence" value="ECO:0007669"/>
    <property type="project" value="UniProtKB-SubCell"/>
</dbReference>
<evidence type="ECO:0000256" key="2">
    <source>
        <dbReference type="ARBA" id="ARBA00022475"/>
    </source>
</evidence>
<gene>
    <name evidence="8" type="ORF">BE04_32495</name>
</gene>
<protein>
    <submittedName>
        <fullName evidence="8">Ribonuclease BN</fullName>
    </submittedName>
</protein>
<feature type="transmembrane region" description="Helical" evidence="7">
    <location>
        <begin position="207"/>
        <end position="227"/>
    </location>
</feature>